<dbReference type="EMBL" id="BAABIS010000001">
    <property type="protein sequence ID" value="GAA4876912.1"/>
    <property type="molecule type" value="Genomic_DNA"/>
</dbReference>
<evidence type="ECO:0000256" key="1">
    <source>
        <dbReference type="SAM" id="Phobius"/>
    </source>
</evidence>
<evidence type="ECO:0008006" key="4">
    <source>
        <dbReference type="Google" id="ProtNLM"/>
    </source>
</evidence>
<feature type="transmembrane region" description="Helical" evidence="1">
    <location>
        <begin position="26"/>
        <end position="43"/>
    </location>
</feature>
<organism evidence="2 3">
    <name type="scientific">Kitasatospora terrestris</name>
    <dbReference type="NCBI Taxonomy" id="258051"/>
    <lineage>
        <taxon>Bacteria</taxon>
        <taxon>Bacillati</taxon>
        <taxon>Actinomycetota</taxon>
        <taxon>Actinomycetes</taxon>
        <taxon>Kitasatosporales</taxon>
        <taxon>Streptomycetaceae</taxon>
        <taxon>Kitasatospora</taxon>
    </lineage>
</organism>
<evidence type="ECO:0000313" key="3">
    <source>
        <dbReference type="Proteomes" id="UP001501752"/>
    </source>
</evidence>
<keyword evidence="1" id="KW-0472">Membrane</keyword>
<reference evidence="3" key="1">
    <citation type="journal article" date="2019" name="Int. J. Syst. Evol. Microbiol.">
        <title>The Global Catalogue of Microorganisms (GCM) 10K type strain sequencing project: providing services to taxonomists for standard genome sequencing and annotation.</title>
        <authorList>
            <consortium name="The Broad Institute Genomics Platform"/>
            <consortium name="The Broad Institute Genome Sequencing Center for Infectious Disease"/>
            <person name="Wu L."/>
            <person name="Ma J."/>
        </authorList>
    </citation>
    <scope>NUCLEOTIDE SEQUENCE [LARGE SCALE GENOMIC DNA]</scope>
    <source>
        <strain evidence="3">JCM 13006</strain>
    </source>
</reference>
<dbReference type="RefSeq" id="WP_345702067.1">
    <property type="nucleotide sequence ID" value="NZ_BAABIS010000001.1"/>
</dbReference>
<sequence length="49" mass="5412">MVALLLVLLLILILFGAGFAVHVLWWVALGLLVLWLVGFFFRGRSGSRG</sequence>
<name>A0ABP9EGD4_9ACTN</name>
<comment type="caution">
    <text evidence="2">The sequence shown here is derived from an EMBL/GenBank/DDBJ whole genome shotgun (WGS) entry which is preliminary data.</text>
</comment>
<proteinExistence type="predicted"/>
<protein>
    <recommendedName>
        <fullName evidence="4">Hydrophobic protein</fullName>
    </recommendedName>
</protein>
<evidence type="ECO:0000313" key="2">
    <source>
        <dbReference type="EMBL" id="GAA4876912.1"/>
    </source>
</evidence>
<keyword evidence="1" id="KW-1133">Transmembrane helix</keyword>
<keyword evidence="3" id="KW-1185">Reference proteome</keyword>
<gene>
    <name evidence="2" type="ORF">GCM10023235_65930</name>
</gene>
<dbReference type="Proteomes" id="UP001501752">
    <property type="component" value="Unassembled WGS sequence"/>
</dbReference>
<keyword evidence="1" id="KW-0812">Transmembrane</keyword>
<accession>A0ABP9EGD4</accession>